<reference evidence="1" key="1">
    <citation type="journal article" date="2023" name="Mol. Phylogenet. Evol.">
        <title>Genome-scale phylogeny and comparative genomics of the fungal order Sordariales.</title>
        <authorList>
            <person name="Hensen N."/>
            <person name="Bonometti L."/>
            <person name="Westerberg I."/>
            <person name="Brannstrom I.O."/>
            <person name="Guillou S."/>
            <person name="Cros-Aarteil S."/>
            <person name="Calhoun S."/>
            <person name="Haridas S."/>
            <person name="Kuo A."/>
            <person name="Mondo S."/>
            <person name="Pangilinan J."/>
            <person name="Riley R."/>
            <person name="LaButti K."/>
            <person name="Andreopoulos B."/>
            <person name="Lipzen A."/>
            <person name="Chen C."/>
            <person name="Yan M."/>
            <person name="Daum C."/>
            <person name="Ng V."/>
            <person name="Clum A."/>
            <person name="Steindorff A."/>
            <person name="Ohm R.A."/>
            <person name="Martin F."/>
            <person name="Silar P."/>
            <person name="Natvig D.O."/>
            <person name="Lalanne C."/>
            <person name="Gautier V."/>
            <person name="Ament-Velasquez S.L."/>
            <person name="Kruys A."/>
            <person name="Hutchinson M.I."/>
            <person name="Powell A.J."/>
            <person name="Barry K."/>
            <person name="Miller A.N."/>
            <person name="Grigoriev I.V."/>
            <person name="Debuchy R."/>
            <person name="Gladieux P."/>
            <person name="Hiltunen Thoren M."/>
            <person name="Johannesson H."/>
        </authorList>
    </citation>
    <scope>NUCLEOTIDE SEQUENCE</scope>
    <source>
        <strain evidence="1">CBS 232.78</strain>
    </source>
</reference>
<comment type="caution">
    <text evidence="1">The sequence shown here is derived from an EMBL/GenBank/DDBJ whole genome shotgun (WGS) entry which is preliminary data.</text>
</comment>
<reference evidence="1" key="2">
    <citation type="submission" date="2023-06" db="EMBL/GenBank/DDBJ databases">
        <authorList>
            <consortium name="Lawrence Berkeley National Laboratory"/>
            <person name="Haridas S."/>
            <person name="Hensen N."/>
            <person name="Bonometti L."/>
            <person name="Westerberg I."/>
            <person name="Brannstrom I.O."/>
            <person name="Guillou S."/>
            <person name="Cros-Aarteil S."/>
            <person name="Calhoun S."/>
            <person name="Kuo A."/>
            <person name="Mondo S."/>
            <person name="Pangilinan J."/>
            <person name="Riley R."/>
            <person name="LaButti K."/>
            <person name="Andreopoulos B."/>
            <person name="Lipzen A."/>
            <person name="Chen C."/>
            <person name="Yanf M."/>
            <person name="Daum C."/>
            <person name="Ng V."/>
            <person name="Clum A."/>
            <person name="Steindorff A."/>
            <person name="Ohm R."/>
            <person name="Martin F."/>
            <person name="Silar P."/>
            <person name="Natvig D."/>
            <person name="Lalanne C."/>
            <person name="Gautier V."/>
            <person name="Ament-velasquez S.L."/>
            <person name="Kruys A."/>
            <person name="Hutchinson M.I."/>
            <person name="Powell A.J."/>
            <person name="Barry K."/>
            <person name="Miller A.N."/>
            <person name="Grigoriev I.V."/>
            <person name="Debuchy R."/>
            <person name="Gladieux P."/>
            <person name="Thoren M.H."/>
            <person name="Johannesson H."/>
        </authorList>
    </citation>
    <scope>NUCLEOTIDE SEQUENCE</scope>
    <source>
        <strain evidence="1">CBS 232.78</strain>
    </source>
</reference>
<evidence type="ECO:0000313" key="1">
    <source>
        <dbReference type="EMBL" id="KAK3372146.1"/>
    </source>
</evidence>
<protein>
    <submittedName>
        <fullName evidence="1">Uncharacterized protein</fullName>
    </submittedName>
</protein>
<gene>
    <name evidence="1" type="ORF">B0H63DRAFT_289088</name>
</gene>
<sequence>MQEDRQVTAMIACVLLWCGLFSCTRSITTFCQKEVGLRLEARTCRKGMLSFRSLGMWPSLAESMPRQQQGWVIVVTRCGPL</sequence>
<organism evidence="1 2">
    <name type="scientific">Podospora didyma</name>
    <dbReference type="NCBI Taxonomy" id="330526"/>
    <lineage>
        <taxon>Eukaryota</taxon>
        <taxon>Fungi</taxon>
        <taxon>Dikarya</taxon>
        <taxon>Ascomycota</taxon>
        <taxon>Pezizomycotina</taxon>
        <taxon>Sordariomycetes</taxon>
        <taxon>Sordariomycetidae</taxon>
        <taxon>Sordariales</taxon>
        <taxon>Podosporaceae</taxon>
        <taxon>Podospora</taxon>
    </lineage>
</organism>
<accession>A0AAE0N660</accession>
<dbReference type="PROSITE" id="PS51257">
    <property type="entry name" value="PROKAR_LIPOPROTEIN"/>
    <property type="match status" value="1"/>
</dbReference>
<evidence type="ECO:0000313" key="2">
    <source>
        <dbReference type="Proteomes" id="UP001285441"/>
    </source>
</evidence>
<dbReference type="Proteomes" id="UP001285441">
    <property type="component" value="Unassembled WGS sequence"/>
</dbReference>
<dbReference type="AlphaFoldDB" id="A0AAE0N660"/>
<dbReference type="EMBL" id="JAULSW010000008">
    <property type="protein sequence ID" value="KAK3372146.1"/>
    <property type="molecule type" value="Genomic_DNA"/>
</dbReference>
<keyword evidence="2" id="KW-1185">Reference proteome</keyword>
<proteinExistence type="predicted"/>
<name>A0AAE0N660_9PEZI</name>